<dbReference type="KEGG" id="mon:G8E03_14980"/>
<dbReference type="EMBL" id="CP049812">
    <property type="protein sequence ID" value="QIK42161.1"/>
    <property type="molecule type" value="Genomic_DNA"/>
</dbReference>
<dbReference type="InterPro" id="IPR012863">
    <property type="entry name" value="DUF1636"/>
</dbReference>
<keyword evidence="1" id="KW-0614">Plasmid</keyword>
<gene>
    <name evidence="1" type="ORF">G8E03_14980</name>
</gene>
<evidence type="ECO:0000313" key="2">
    <source>
        <dbReference type="Proteomes" id="UP000500791"/>
    </source>
</evidence>
<evidence type="ECO:0000313" key="1">
    <source>
        <dbReference type="EMBL" id="QIK42161.1"/>
    </source>
</evidence>
<accession>A0A6G7VQ67</accession>
<proteinExistence type="predicted"/>
<name>A0A6G7VQ67_9RHOB</name>
<keyword evidence="2" id="KW-1185">Reference proteome</keyword>
<geneLocation type="plasmid" evidence="1 2">
    <name>unnamed1</name>
</geneLocation>
<reference evidence="1 2" key="1">
    <citation type="submission" date="2020-03" db="EMBL/GenBank/DDBJ databases">
        <title>Complete genome sequence of Monaibacterium sp. ALG8 with diverse plasmids.</title>
        <authorList>
            <person name="Sun C."/>
        </authorList>
    </citation>
    <scope>NUCLEOTIDE SEQUENCE [LARGE SCALE GENOMIC DNA]</scope>
    <source>
        <strain evidence="1 2">ALG8</strain>
        <plasmid evidence="1 2">unnamed1</plasmid>
    </source>
</reference>
<sequence length="110" mass="11843">MSDPVLLHICQGCDGGQLAELRAAIDRAFTKGRVQIVEQQCMNGCAKPVSFGLQSPGRATCFFAGVDPQSDIADIVATLHAYLKAPRGWIEDARPCGRLRFCLVGRVPAL</sequence>
<organism evidence="1 2">
    <name type="scientific">Pontivivens nitratireducens</name>
    <dbReference type="NCBI Taxonomy" id="2758038"/>
    <lineage>
        <taxon>Bacteria</taxon>
        <taxon>Pseudomonadati</taxon>
        <taxon>Pseudomonadota</taxon>
        <taxon>Alphaproteobacteria</taxon>
        <taxon>Rhodobacterales</taxon>
        <taxon>Paracoccaceae</taxon>
        <taxon>Pontivivens</taxon>
    </lineage>
</organism>
<dbReference type="Proteomes" id="UP000500791">
    <property type="component" value="Plasmid unnamed1"/>
</dbReference>
<protein>
    <submittedName>
        <fullName evidence="1">DUF1636 family protein</fullName>
    </submittedName>
</protein>
<dbReference type="RefSeq" id="WP_166194390.1">
    <property type="nucleotide sequence ID" value="NZ_CP049812.1"/>
</dbReference>
<dbReference type="AlphaFoldDB" id="A0A6G7VQ67"/>
<dbReference type="Pfam" id="PF07845">
    <property type="entry name" value="DUF1636"/>
    <property type="match status" value="1"/>
</dbReference>